<comment type="similarity">
    <text evidence="3">Belongs to the RBR family. Ariadne subfamily.</text>
</comment>
<keyword evidence="7" id="KW-0677">Repeat</keyword>
<dbReference type="EMBL" id="JAPWDV010000003">
    <property type="protein sequence ID" value="KAJ6216142.1"/>
    <property type="molecule type" value="Genomic_DNA"/>
</dbReference>
<evidence type="ECO:0000256" key="4">
    <source>
        <dbReference type="ARBA" id="ARBA00012251"/>
    </source>
</evidence>
<reference evidence="15" key="1">
    <citation type="submission" date="2022-12" db="EMBL/GenBank/DDBJ databases">
        <title>Genome assemblies of Blomia tropicalis.</title>
        <authorList>
            <person name="Cui Y."/>
        </authorList>
    </citation>
    <scope>NUCLEOTIDE SEQUENCE</scope>
    <source>
        <tissue evidence="15">Adult mites</tissue>
    </source>
</reference>
<dbReference type="InterPro" id="IPR001841">
    <property type="entry name" value="Znf_RING"/>
</dbReference>
<dbReference type="InterPro" id="IPR044066">
    <property type="entry name" value="TRIAD_supradom"/>
</dbReference>
<evidence type="ECO:0000256" key="1">
    <source>
        <dbReference type="ARBA" id="ARBA00001798"/>
    </source>
</evidence>
<evidence type="ECO:0000256" key="9">
    <source>
        <dbReference type="ARBA" id="ARBA00022786"/>
    </source>
</evidence>
<accession>A0A9Q0LZK7</accession>
<dbReference type="GO" id="GO:0061630">
    <property type="term" value="F:ubiquitin protein ligase activity"/>
    <property type="evidence" value="ECO:0007669"/>
    <property type="project" value="UniProtKB-EC"/>
</dbReference>
<evidence type="ECO:0000256" key="10">
    <source>
        <dbReference type="ARBA" id="ARBA00022833"/>
    </source>
</evidence>
<feature type="region of interest" description="Disordered" evidence="12">
    <location>
        <begin position="1"/>
        <end position="38"/>
    </location>
</feature>
<dbReference type="FunFam" id="1.20.120.1750:FF:000002">
    <property type="entry name" value="RBR-type E3 ubiquitin transferase"/>
    <property type="match status" value="1"/>
</dbReference>
<dbReference type="Gene3D" id="3.30.40.10">
    <property type="entry name" value="Zinc/RING finger domain, C3HC4 (zinc finger)"/>
    <property type="match status" value="1"/>
</dbReference>
<dbReference type="SMART" id="SM00647">
    <property type="entry name" value="IBR"/>
    <property type="match status" value="2"/>
</dbReference>
<dbReference type="GO" id="GO:0008270">
    <property type="term" value="F:zinc ion binding"/>
    <property type="evidence" value="ECO:0007669"/>
    <property type="project" value="UniProtKB-KW"/>
</dbReference>
<dbReference type="InterPro" id="IPR002867">
    <property type="entry name" value="IBR_dom"/>
</dbReference>
<dbReference type="CDD" id="cd20356">
    <property type="entry name" value="Rcat_RBR_HHARI-like"/>
    <property type="match status" value="1"/>
</dbReference>
<feature type="compositionally biased region" description="Acidic residues" evidence="12">
    <location>
        <begin position="8"/>
        <end position="27"/>
    </location>
</feature>
<dbReference type="GO" id="GO:0016567">
    <property type="term" value="P:protein ubiquitination"/>
    <property type="evidence" value="ECO:0007669"/>
    <property type="project" value="InterPro"/>
</dbReference>
<evidence type="ECO:0000256" key="3">
    <source>
        <dbReference type="ARBA" id="ARBA00005884"/>
    </source>
</evidence>
<dbReference type="InterPro" id="IPR013083">
    <property type="entry name" value="Znf_RING/FYVE/PHD"/>
</dbReference>
<keyword evidence="6" id="KW-0479">Metal-binding</keyword>
<proteinExistence type="inferred from homology"/>
<dbReference type="InterPro" id="IPR045840">
    <property type="entry name" value="Ariadne"/>
</dbReference>
<dbReference type="PROSITE" id="PS50089">
    <property type="entry name" value="ZF_RING_2"/>
    <property type="match status" value="1"/>
</dbReference>
<evidence type="ECO:0000259" key="13">
    <source>
        <dbReference type="PROSITE" id="PS50089"/>
    </source>
</evidence>
<dbReference type="Pfam" id="PF19422">
    <property type="entry name" value="Ariadne"/>
    <property type="match status" value="1"/>
</dbReference>
<comment type="pathway">
    <text evidence="2">Protein modification; protein ubiquitination.</text>
</comment>
<keyword evidence="8 11" id="KW-0863">Zinc-finger</keyword>
<dbReference type="FunFam" id="3.30.40.10:FF:000019">
    <property type="entry name" value="RBR-type E3 ubiquitin transferase"/>
    <property type="match status" value="1"/>
</dbReference>
<protein>
    <recommendedName>
        <fullName evidence="4">RBR-type E3 ubiquitin transferase</fullName>
        <ecNumber evidence="4">2.3.2.31</ecNumber>
    </recommendedName>
</protein>
<evidence type="ECO:0000259" key="14">
    <source>
        <dbReference type="PROSITE" id="PS51873"/>
    </source>
</evidence>
<name>A0A9Q0LZK7_BLOTA</name>
<dbReference type="Gene3D" id="1.20.120.1750">
    <property type="match status" value="1"/>
</dbReference>
<dbReference type="Proteomes" id="UP001142055">
    <property type="component" value="Chromosome 3"/>
</dbReference>
<gene>
    <name evidence="15" type="ORF">RDWZM_007299</name>
</gene>
<evidence type="ECO:0000256" key="12">
    <source>
        <dbReference type="SAM" id="MobiDB-lite"/>
    </source>
</evidence>
<keyword evidence="10" id="KW-0862">Zinc</keyword>
<dbReference type="InterPro" id="IPR031127">
    <property type="entry name" value="E3_UB_ligase_RBR"/>
</dbReference>
<dbReference type="CDD" id="cd16626">
    <property type="entry name" value="RING-HC_RBR_HHARI"/>
    <property type="match status" value="1"/>
</dbReference>
<comment type="catalytic activity">
    <reaction evidence="1">
        <text>[E2 ubiquitin-conjugating enzyme]-S-ubiquitinyl-L-cysteine + [acceptor protein]-L-lysine = [E2 ubiquitin-conjugating enzyme]-L-cysteine + [acceptor protein]-N(6)-ubiquitinyl-L-lysine.</text>
        <dbReference type="EC" id="2.3.2.31"/>
    </reaction>
</comment>
<evidence type="ECO:0000256" key="11">
    <source>
        <dbReference type="PROSITE-ProRule" id="PRU00175"/>
    </source>
</evidence>
<evidence type="ECO:0000256" key="7">
    <source>
        <dbReference type="ARBA" id="ARBA00022737"/>
    </source>
</evidence>
<dbReference type="EC" id="2.3.2.31" evidence="4"/>
<dbReference type="OMA" id="ENAKHCP"/>
<dbReference type="AlphaFoldDB" id="A0A9Q0LZK7"/>
<keyword evidence="5" id="KW-0808">Transferase</keyword>
<dbReference type="Pfam" id="PF01485">
    <property type="entry name" value="IBR"/>
    <property type="match status" value="1"/>
</dbReference>
<feature type="domain" description="RING-type" evidence="13">
    <location>
        <begin position="142"/>
        <end position="187"/>
    </location>
</feature>
<dbReference type="PANTHER" id="PTHR11685">
    <property type="entry name" value="RBR FAMILY RING FINGER AND IBR DOMAIN-CONTAINING"/>
    <property type="match status" value="1"/>
</dbReference>
<keyword evidence="9" id="KW-0833">Ubl conjugation pathway</keyword>
<dbReference type="PROSITE" id="PS51873">
    <property type="entry name" value="TRIAD"/>
    <property type="match status" value="1"/>
</dbReference>
<evidence type="ECO:0000313" key="15">
    <source>
        <dbReference type="EMBL" id="KAJ6216142.1"/>
    </source>
</evidence>
<evidence type="ECO:0000256" key="6">
    <source>
        <dbReference type="ARBA" id="ARBA00022723"/>
    </source>
</evidence>
<keyword evidence="16" id="KW-1185">Reference proteome</keyword>
<evidence type="ECO:0000313" key="16">
    <source>
        <dbReference type="Proteomes" id="UP001142055"/>
    </source>
</evidence>
<feature type="domain" description="RING-type" evidence="14">
    <location>
        <begin position="138"/>
        <end position="347"/>
    </location>
</feature>
<dbReference type="InterPro" id="IPR048962">
    <property type="entry name" value="ARIH1-like_UBL"/>
</dbReference>
<evidence type="ECO:0000256" key="5">
    <source>
        <dbReference type="ARBA" id="ARBA00022679"/>
    </source>
</evidence>
<dbReference type="Pfam" id="PF21235">
    <property type="entry name" value="UBA_ARI1"/>
    <property type="match status" value="1"/>
</dbReference>
<dbReference type="InterPro" id="IPR054694">
    <property type="entry name" value="Parkin-like_IBR"/>
</dbReference>
<evidence type="ECO:0000256" key="8">
    <source>
        <dbReference type="ARBA" id="ARBA00022771"/>
    </source>
</evidence>
<dbReference type="SUPFAM" id="SSF57850">
    <property type="entry name" value="RING/U-box"/>
    <property type="match status" value="3"/>
</dbReference>
<sequence>MSDYGSNNDEDEHSDYVYESESEEDMEQSSSKERDDKEYKHMVLTTENVLEHMMKTIKEVSIIFQIPQTAARILLTHFKWDKQCLCDRYYENEDNHKQLLQDANIIIPINSDSSSSTFKDNNNNNKRQKVCRQKVSSVKVECSICFSDNQTNDMISIACGHNFCKECWMIYLTTKIMEEGQGSSISCAAYGCNILVDDEIIFQLINDPIIICRYKQLITNDFVQCNRLFRWCPKPECGHAVLVEYVGFEPVRCVCNTTFCFMCGKKWHYPLECDRLAKWLKKCSDESETYNWIAANTKDCPKCMTPIEKNGGCNHMWCRNATCKFEFCWICMEDWNQHGYKPCNRYNQDGTSIKEIKDPQRARILLDRYLFYYNRYMVHYQSLQFESELYEYAKQKMEEMQKATQRMTWVELQFINKAVDILVSCRQTLMYTYAFAYYLKKNNRALIFEDNQKDLESSVEELSEFLERDNEKLNTMRKKMVYKDPTEPLSWRPTEHVQAKKRPLSKINEKVSEELDASKLKPILQDKYNYCESRRKALIELVKEGYDNDTWEYHTDELESVQL</sequence>
<comment type="caution">
    <text evidence="15">The sequence shown here is derived from an EMBL/GenBank/DDBJ whole genome shotgun (WGS) entry which is preliminary data.</text>
</comment>
<dbReference type="CDD" id="cd20343">
    <property type="entry name" value="BRcat_RBR_HHARI-like"/>
    <property type="match status" value="1"/>
</dbReference>
<evidence type="ECO:0000256" key="2">
    <source>
        <dbReference type="ARBA" id="ARBA00004906"/>
    </source>
</evidence>
<organism evidence="15 16">
    <name type="scientific">Blomia tropicalis</name>
    <name type="common">Mite</name>
    <dbReference type="NCBI Taxonomy" id="40697"/>
    <lineage>
        <taxon>Eukaryota</taxon>
        <taxon>Metazoa</taxon>
        <taxon>Ecdysozoa</taxon>
        <taxon>Arthropoda</taxon>
        <taxon>Chelicerata</taxon>
        <taxon>Arachnida</taxon>
        <taxon>Acari</taxon>
        <taxon>Acariformes</taxon>
        <taxon>Sarcoptiformes</taxon>
        <taxon>Astigmata</taxon>
        <taxon>Glycyphagoidea</taxon>
        <taxon>Echimyopodidae</taxon>
        <taxon>Blomia</taxon>
    </lineage>
</organism>
<dbReference type="Pfam" id="PF22605">
    <property type="entry name" value="IBR_2"/>
    <property type="match status" value="1"/>
</dbReference>